<dbReference type="EMBL" id="JANRHA010000001">
    <property type="protein sequence ID" value="MDG3013424.1"/>
    <property type="molecule type" value="Genomic_DNA"/>
</dbReference>
<proteinExistence type="predicted"/>
<sequence length="200" mass="21752">MTLTKSAPTVSLTKQGSATGIMRVNLNWTARQSTGGGLLSRLQRPIDLDLGCLYEFTDGTKGVVQALGNAYQAGLPQVRDALIWLDGDDRSGASAGGENLYINLEQLPHIRRVLVFALIYQGVANWAAANAVVTLYPTVGPQVEVRLDNPRNGAQICAIAMVENTGSDLAVRREENYIDGHQPALDQAYRWGMQWTPGRK</sequence>
<dbReference type="CDD" id="cd06974">
    <property type="entry name" value="TerD_like"/>
    <property type="match status" value="1"/>
</dbReference>
<organism evidence="1 2">
    <name type="scientific">Speluncibacter jeojiensis</name>
    <dbReference type="NCBI Taxonomy" id="2710754"/>
    <lineage>
        <taxon>Bacteria</taxon>
        <taxon>Bacillati</taxon>
        <taxon>Actinomycetota</taxon>
        <taxon>Actinomycetes</taxon>
        <taxon>Mycobacteriales</taxon>
        <taxon>Speluncibacteraceae</taxon>
        <taxon>Speluncibacter</taxon>
    </lineage>
</organism>
<dbReference type="Proteomes" id="UP001152755">
    <property type="component" value="Unassembled WGS sequence"/>
</dbReference>
<keyword evidence="2" id="KW-1185">Reference proteome</keyword>
<accession>A0A9X4LY72</accession>
<name>A0A9X4LY72_9ACTN</name>
<dbReference type="RefSeq" id="WP_332519074.1">
    <property type="nucleotide sequence ID" value="NZ_JANRHA010000001.1"/>
</dbReference>
<evidence type="ECO:0000313" key="1">
    <source>
        <dbReference type="EMBL" id="MDG3013424.1"/>
    </source>
</evidence>
<reference evidence="1" key="1">
    <citation type="submission" date="2022-08" db="EMBL/GenBank/DDBJ databases">
        <title>Genome analysis of Corynebacteriales strain.</title>
        <authorList>
            <person name="Lee S.D."/>
        </authorList>
    </citation>
    <scope>NUCLEOTIDE SEQUENCE</scope>
    <source>
        <strain evidence="1">D3-21</strain>
    </source>
</reference>
<dbReference type="AlphaFoldDB" id="A0A9X4LY72"/>
<dbReference type="InterPro" id="IPR003325">
    <property type="entry name" value="TerD"/>
</dbReference>
<evidence type="ECO:0000313" key="2">
    <source>
        <dbReference type="Proteomes" id="UP001152755"/>
    </source>
</evidence>
<dbReference type="Gene3D" id="2.60.60.30">
    <property type="entry name" value="sav2460 like domains"/>
    <property type="match status" value="1"/>
</dbReference>
<comment type="caution">
    <text evidence="1">The sequence shown here is derived from an EMBL/GenBank/DDBJ whole genome shotgun (WGS) entry which is preliminary data.</text>
</comment>
<gene>
    <name evidence="1" type="ORF">NVS88_02510</name>
</gene>
<protein>
    <submittedName>
        <fullName evidence="1">Tellurium resistance protein</fullName>
    </submittedName>
</protein>